<dbReference type="HOGENOM" id="CLU_083287_27_7_9"/>
<dbReference type="PRINTS" id="PR00598">
    <property type="entry name" value="HTHMARR"/>
</dbReference>
<dbReference type="Proteomes" id="UP000004063">
    <property type="component" value="Chromosome"/>
</dbReference>
<dbReference type="InterPro" id="IPR036388">
    <property type="entry name" value="WH-like_DNA-bd_sf"/>
</dbReference>
<dbReference type="PROSITE" id="PS50995">
    <property type="entry name" value="HTH_MARR_2"/>
    <property type="match status" value="1"/>
</dbReference>
<evidence type="ECO:0000259" key="4">
    <source>
        <dbReference type="PROSITE" id="PS50995"/>
    </source>
</evidence>
<dbReference type="SUPFAM" id="SSF46785">
    <property type="entry name" value="Winged helix' DNA-binding domain"/>
    <property type="match status" value="1"/>
</dbReference>
<dbReference type="InterPro" id="IPR055166">
    <property type="entry name" value="Transc_reg_Sar_Rot_HTH"/>
</dbReference>
<name>D6S859_FINMA</name>
<dbReference type="Gene3D" id="1.10.10.10">
    <property type="entry name" value="Winged helix-like DNA-binding domain superfamily/Winged helix DNA-binding domain"/>
    <property type="match status" value="1"/>
</dbReference>
<accession>D6S859</accession>
<protein>
    <submittedName>
        <fullName evidence="5">Transcriptional regulator, MarR family</fullName>
    </submittedName>
</protein>
<evidence type="ECO:0000313" key="5">
    <source>
        <dbReference type="EMBL" id="EFH92987.1"/>
    </source>
</evidence>
<organism evidence="5">
    <name type="scientific">Finegoldia magna ATCC 53516</name>
    <dbReference type="NCBI Taxonomy" id="525282"/>
    <lineage>
        <taxon>Bacteria</taxon>
        <taxon>Bacillati</taxon>
        <taxon>Bacillota</taxon>
        <taxon>Tissierellia</taxon>
        <taxon>Tissierellales</taxon>
        <taxon>Peptoniphilaceae</taxon>
        <taxon>Finegoldia</taxon>
    </lineage>
</organism>
<keyword evidence="2" id="KW-0238">DNA-binding</keyword>
<dbReference type="eggNOG" id="COG1846">
    <property type="taxonomic scope" value="Bacteria"/>
</dbReference>
<comment type="caution">
    <text evidence="5">The sequence shown here is derived from an EMBL/GenBank/DDBJ whole genome shotgun (WGS) entry which is preliminary data.</text>
</comment>
<evidence type="ECO:0000256" key="1">
    <source>
        <dbReference type="ARBA" id="ARBA00023015"/>
    </source>
</evidence>
<keyword evidence="1" id="KW-0805">Transcription regulation</keyword>
<dbReference type="SMART" id="SM00347">
    <property type="entry name" value="HTH_MARR"/>
    <property type="match status" value="1"/>
</dbReference>
<sequence>MEENMDYNLINTELSQLLRETYRKTDALLAPISDKYGLTIMKVKTLFELGKNDDLTIGDIGVLVGMAGGNISNLCKALEKEGYVSRKRSEKDERIVTVRLTEKGKKIINNIVEEISEKYKKQIKLTNEEYNSIIKSLNLLNEKLNVELM</sequence>
<keyword evidence="3" id="KW-0804">Transcription</keyword>
<dbReference type="GO" id="GO:0003677">
    <property type="term" value="F:DNA binding"/>
    <property type="evidence" value="ECO:0007669"/>
    <property type="project" value="UniProtKB-KW"/>
</dbReference>
<evidence type="ECO:0000256" key="3">
    <source>
        <dbReference type="ARBA" id="ARBA00023163"/>
    </source>
</evidence>
<dbReference type="EMBL" id="ACHM02000002">
    <property type="protein sequence ID" value="EFH92987.1"/>
    <property type="molecule type" value="Genomic_DNA"/>
</dbReference>
<feature type="domain" description="HTH marR-type" evidence="4">
    <location>
        <begin position="11"/>
        <end position="142"/>
    </location>
</feature>
<dbReference type="GO" id="GO:0006950">
    <property type="term" value="P:response to stress"/>
    <property type="evidence" value="ECO:0007669"/>
    <property type="project" value="TreeGrafter"/>
</dbReference>
<dbReference type="GO" id="GO:0003700">
    <property type="term" value="F:DNA-binding transcription factor activity"/>
    <property type="evidence" value="ECO:0007669"/>
    <property type="project" value="InterPro"/>
</dbReference>
<dbReference type="PANTHER" id="PTHR33164:SF89">
    <property type="entry name" value="MARR FAMILY REGULATORY PROTEIN"/>
    <property type="match status" value="1"/>
</dbReference>
<dbReference type="InterPro" id="IPR036390">
    <property type="entry name" value="WH_DNA-bd_sf"/>
</dbReference>
<reference evidence="5" key="1">
    <citation type="submission" date="2010-05" db="EMBL/GenBank/DDBJ databases">
        <authorList>
            <person name="Muzny D."/>
            <person name="Qin X."/>
            <person name="Buhay C."/>
            <person name="Dugan-Rocha S."/>
            <person name="Ding Y."/>
            <person name="Chen G."/>
            <person name="Hawes A."/>
            <person name="Holder M."/>
            <person name="Jhangiani S."/>
            <person name="Johnson A."/>
            <person name="Khan Z."/>
            <person name="Li Z."/>
            <person name="Liu W."/>
            <person name="Liu X."/>
            <person name="Perez L."/>
            <person name="Shen H."/>
            <person name="Wang Q."/>
            <person name="Watt J."/>
            <person name="Xi L."/>
            <person name="Xin Y."/>
            <person name="Zhou J."/>
            <person name="Deng J."/>
            <person name="Jiang H."/>
            <person name="Liu Y."/>
            <person name="Qu J."/>
            <person name="Song X.-Z."/>
            <person name="Zhang L."/>
            <person name="Villasana D."/>
            <person name="Johnson A."/>
            <person name="Liu J."/>
            <person name="Liyanage D."/>
            <person name="Lorensuhewa L."/>
            <person name="Robinson T."/>
            <person name="Song A."/>
            <person name="Song B.-B."/>
            <person name="Dinh H."/>
            <person name="Thornton R."/>
            <person name="Coyle M."/>
            <person name="Francisco L."/>
            <person name="Jackson L."/>
            <person name="Javaid M."/>
            <person name="Korchina V."/>
            <person name="Kovar C."/>
            <person name="Mata R."/>
            <person name="Mathew T."/>
            <person name="Ngo R."/>
            <person name="Nguyen L."/>
            <person name="Nguyen N."/>
            <person name="Okwuonu G."/>
            <person name="Ongeri F."/>
            <person name="Pham C."/>
            <person name="Simmons D."/>
            <person name="Wilczek-Boney K."/>
            <person name="Hale W."/>
            <person name="Jakkamsetti A."/>
            <person name="Pham P."/>
            <person name="Ruth R."/>
            <person name="San Lucas F."/>
            <person name="Warren J."/>
            <person name="Zhang J."/>
            <person name="Zhao Z."/>
            <person name="Zhou C."/>
            <person name="Zhu D."/>
            <person name="Lee S."/>
            <person name="Bess C."/>
            <person name="Blankenburg K."/>
            <person name="Forbes L."/>
            <person name="Fu Q."/>
            <person name="Gubbala S."/>
            <person name="Hirani K."/>
            <person name="Jayaseelan J.C."/>
            <person name="Lara F."/>
            <person name="Munidasa M."/>
            <person name="Palculict T."/>
            <person name="Patil S."/>
            <person name="Pu L.-L."/>
            <person name="Saada N."/>
            <person name="Tang L."/>
            <person name="Weissenberger G."/>
            <person name="Zhu Y."/>
            <person name="Hemphill L."/>
            <person name="Shang Y."/>
            <person name="Youmans B."/>
            <person name="Ayvaz T."/>
            <person name="Ross M."/>
            <person name="Santibanez J."/>
            <person name="Aqrawi P."/>
            <person name="Gross S."/>
            <person name="Joshi V."/>
            <person name="Fowler G."/>
            <person name="Nazareth L."/>
            <person name="Reid J."/>
            <person name="Worley K."/>
            <person name="Petrosino J."/>
            <person name="Highlander S."/>
            <person name="Gibbs R."/>
        </authorList>
    </citation>
    <scope>NUCLEOTIDE SEQUENCE [LARGE SCALE GENOMIC DNA]</scope>
    <source>
        <strain evidence="5">ATCC 53516</strain>
    </source>
</reference>
<proteinExistence type="predicted"/>
<dbReference type="AlphaFoldDB" id="D6S859"/>
<gene>
    <name evidence="5" type="ORF">HMPREF0391_10645</name>
</gene>
<dbReference type="Pfam" id="PF22381">
    <property type="entry name" value="Staph_reg_Sar_Rot"/>
    <property type="match status" value="1"/>
</dbReference>
<dbReference type="InterPro" id="IPR000835">
    <property type="entry name" value="HTH_MarR-typ"/>
</dbReference>
<evidence type="ECO:0000256" key="2">
    <source>
        <dbReference type="ARBA" id="ARBA00023125"/>
    </source>
</evidence>
<dbReference type="InterPro" id="IPR039422">
    <property type="entry name" value="MarR/SlyA-like"/>
</dbReference>
<dbReference type="PANTHER" id="PTHR33164">
    <property type="entry name" value="TRANSCRIPTIONAL REGULATOR, MARR FAMILY"/>
    <property type="match status" value="1"/>
</dbReference>
<dbReference type="STRING" id="525282.HMPREF0391_10645"/>